<dbReference type="GO" id="GO:0016787">
    <property type="term" value="F:hydrolase activity"/>
    <property type="evidence" value="ECO:0007669"/>
    <property type="project" value="UniProtKB-KW"/>
</dbReference>
<protein>
    <submittedName>
        <fullName evidence="3">Alpha/beta hydrolase family protein</fullName>
    </submittedName>
</protein>
<name>A0A495XSI9_9MICO</name>
<evidence type="ECO:0000256" key="1">
    <source>
        <dbReference type="SAM" id="MobiDB-lite"/>
    </source>
</evidence>
<dbReference type="AlphaFoldDB" id="A0A495XSI9"/>
<dbReference type="OrthoDB" id="3259161at2"/>
<evidence type="ECO:0000313" key="3">
    <source>
        <dbReference type="EMBL" id="RKT77107.1"/>
    </source>
</evidence>
<feature type="region of interest" description="Disordered" evidence="1">
    <location>
        <begin position="539"/>
        <end position="565"/>
    </location>
</feature>
<dbReference type="RefSeq" id="WP_121030768.1">
    <property type="nucleotide sequence ID" value="NZ_RBXT01000001.1"/>
</dbReference>
<dbReference type="Pfam" id="PF06259">
    <property type="entry name" value="Abhydrolase_8"/>
    <property type="match status" value="1"/>
</dbReference>
<reference evidence="3 4" key="1">
    <citation type="submission" date="2018-10" db="EMBL/GenBank/DDBJ databases">
        <title>Sequencing the genomes of 1000 actinobacteria strains.</title>
        <authorList>
            <person name="Klenk H.-P."/>
        </authorList>
    </citation>
    <scope>NUCLEOTIDE SEQUENCE [LARGE SCALE GENOMIC DNA]</scope>
    <source>
        <strain evidence="3 4">DSM 44267</strain>
    </source>
</reference>
<keyword evidence="3" id="KW-0378">Hydrolase</keyword>
<dbReference type="InterPro" id="IPR010427">
    <property type="entry name" value="DUF1023"/>
</dbReference>
<accession>A0A495XSI9</accession>
<sequence>MTWDAAAVGRLGVEAVEQAGADLERQRARLVEVAAALVWRRAARHTWRGPAADEAARRYVEATAHVTALAGRLGASAQALAAAVPSLRSARDLVRRADDRCAQVGGRLTQAGRYVPPPPTPAAADPVVAAHRARLDAVVTAEVDALVRRAVDVADTADRALSRALTSAASGRSLAAWLTTTSPPAPPPPVAAVTGAQDAFRAAAWWRSLTWSQREDAVRLHPEWVGPRDGVPAWARHEANLVLLSRLEAEQRARLQAVSWWDVDGRQEAQEALDDLLTVRTVLGRALGGERRRLLLVQAPYGRVRAVLAVGDVDGDPHVATLVGGLATSVRGDALRLDDTAVRLRLQAGTGNGALAVVTWIGYDAPRWRDLTDTRGTVLSPVRARESADELAAFSAGMTAARDDPVHQTVLGHSYGSVVTGTALLQPHTLDDAVVFGSPGVPFTDVAQTGLRPGGLNVLAAARDGVATQMTAVLGTDPTDVAGIAWLSAAALKTTVGSTNGRPVTTTASTGHSQYLTAGTTSERNIAAVAAGRRDRVVVAGPRERRRHPRWSDADPFQPQPRDLP</sequence>
<proteinExistence type="predicted"/>
<keyword evidence="4" id="KW-1185">Reference proteome</keyword>
<organism evidence="3 4">
    <name type="scientific">Terracoccus luteus</name>
    <dbReference type="NCBI Taxonomy" id="53356"/>
    <lineage>
        <taxon>Bacteria</taxon>
        <taxon>Bacillati</taxon>
        <taxon>Actinomycetota</taxon>
        <taxon>Actinomycetes</taxon>
        <taxon>Micrococcales</taxon>
        <taxon>Intrasporangiaceae</taxon>
        <taxon>Terracoccus</taxon>
    </lineage>
</organism>
<evidence type="ECO:0000259" key="2">
    <source>
        <dbReference type="Pfam" id="PF06259"/>
    </source>
</evidence>
<feature type="domain" description="DUF1023" evidence="2">
    <location>
        <begin position="300"/>
        <end position="468"/>
    </location>
</feature>
<gene>
    <name evidence="3" type="ORF">DFJ68_0521</name>
</gene>
<evidence type="ECO:0000313" key="4">
    <source>
        <dbReference type="Proteomes" id="UP000278440"/>
    </source>
</evidence>
<dbReference type="Proteomes" id="UP000278440">
    <property type="component" value="Unassembled WGS sequence"/>
</dbReference>
<dbReference type="EMBL" id="RBXT01000001">
    <property type="protein sequence ID" value="RKT77107.1"/>
    <property type="molecule type" value="Genomic_DNA"/>
</dbReference>
<comment type="caution">
    <text evidence="3">The sequence shown here is derived from an EMBL/GenBank/DDBJ whole genome shotgun (WGS) entry which is preliminary data.</text>
</comment>